<evidence type="ECO:0000313" key="4">
    <source>
        <dbReference type="Proteomes" id="UP000250235"/>
    </source>
</evidence>
<accession>A0A2Z7ANV5</accession>
<sequence length="341" mass="37834">MAASFFVNALLVEFESVLAMEHTGMARMFKILEDTRFKGLFEASGSMKERCLSSLKMLREPNKNKEMKMEYLLLHDIVAKAPYAKAGSFDMVTTEKFDLMVVITAGLKVNWAHVLFQTLVSMVNTLSKQSQGFAVQVSVLLQNLVKAYLGDLVKLTRKVEPTVGKKNKKTEKVCQAGKKLKVVASTIVEAGSQAAPARSKSGTGSDEDLRPLSRLKKGGAQRKQIVYSSESEAFVSVPPVLITKKHRTKRTKKDRVASLEIIPGLTWEEYKDQLVQPIHSTPDKRTDQEQEHQHPEPTTEGQIEEIARTAENLEESEAKHQAPEGTFGFCGYTTGPGAIGY</sequence>
<reference evidence="3 4" key="1">
    <citation type="journal article" date="2015" name="Proc. Natl. Acad. Sci. U.S.A.">
        <title>The resurrection genome of Boea hygrometrica: A blueprint for survival of dehydration.</title>
        <authorList>
            <person name="Xiao L."/>
            <person name="Yang G."/>
            <person name="Zhang L."/>
            <person name="Yang X."/>
            <person name="Zhao S."/>
            <person name="Ji Z."/>
            <person name="Zhou Q."/>
            <person name="Hu M."/>
            <person name="Wang Y."/>
            <person name="Chen M."/>
            <person name="Xu Y."/>
            <person name="Jin H."/>
            <person name="Xiao X."/>
            <person name="Hu G."/>
            <person name="Bao F."/>
            <person name="Hu Y."/>
            <person name="Wan P."/>
            <person name="Li L."/>
            <person name="Deng X."/>
            <person name="Kuang T."/>
            <person name="Xiang C."/>
            <person name="Zhu J.K."/>
            <person name="Oliver M.J."/>
            <person name="He Y."/>
        </authorList>
    </citation>
    <scope>NUCLEOTIDE SEQUENCE [LARGE SCALE GENOMIC DNA]</scope>
    <source>
        <strain evidence="4">cv. XS01</strain>
    </source>
</reference>
<feature type="region of interest" description="Disordered" evidence="1">
    <location>
        <begin position="193"/>
        <end position="217"/>
    </location>
</feature>
<keyword evidence="2" id="KW-0732">Signal</keyword>
<name>A0A2Z7ANV5_9LAMI</name>
<organism evidence="3 4">
    <name type="scientific">Dorcoceras hygrometricum</name>
    <dbReference type="NCBI Taxonomy" id="472368"/>
    <lineage>
        <taxon>Eukaryota</taxon>
        <taxon>Viridiplantae</taxon>
        <taxon>Streptophyta</taxon>
        <taxon>Embryophyta</taxon>
        <taxon>Tracheophyta</taxon>
        <taxon>Spermatophyta</taxon>
        <taxon>Magnoliopsida</taxon>
        <taxon>eudicotyledons</taxon>
        <taxon>Gunneridae</taxon>
        <taxon>Pentapetalae</taxon>
        <taxon>asterids</taxon>
        <taxon>lamiids</taxon>
        <taxon>Lamiales</taxon>
        <taxon>Gesneriaceae</taxon>
        <taxon>Didymocarpoideae</taxon>
        <taxon>Trichosporeae</taxon>
        <taxon>Loxocarpinae</taxon>
        <taxon>Dorcoceras</taxon>
    </lineage>
</organism>
<evidence type="ECO:0000313" key="3">
    <source>
        <dbReference type="EMBL" id="KZV23433.1"/>
    </source>
</evidence>
<evidence type="ECO:0000256" key="1">
    <source>
        <dbReference type="SAM" id="MobiDB-lite"/>
    </source>
</evidence>
<feature type="region of interest" description="Disordered" evidence="1">
    <location>
        <begin position="280"/>
        <end position="303"/>
    </location>
</feature>
<dbReference type="Proteomes" id="UP000250235">
    <property type="component" value="Unassembled WGS sequence"/>
</dbReference>
<evidence type="ECO:0000256" key="2">
    <source>
        <dbReference type="SAM" id="SignalP"/>
    </source>
</evidence>
<gene>
    <name evidence="3" type="ORF">F511_42046</name>
</gene>
<feature type="compositionally biased region" description="Basic and acidic residues" evidence="1">
    <location>
        <begin position="281"/>
        <end position="297"/>
    </location>
</feature>
<dbReference type="EMBL" id="KV013545">
    <property type="protein sequence ID" value="KZV23433.1"/>
    <property type="molecule type" value="Genomic_DNA"/>
</dbReference>
<dbReference type="AlphaFoldDB" id="A0A2Z7ANV5"/>
<feature type="chain" id="PRO_5016299200" evidence="2">
    <location>
        <begin position="20"/>
        <end position="341"/>
    </location>
</feature>
<protein>
    <submittedName>
        <fullName evidence="3">Uncharacterized protein</fullName>
    </submittedName>
</protein>
<proteinExistence type="predicted"/>
<feature type="signal peptide" evidence="2">
    <location>
        <begin position="1"/>
        <end position="19"/>
    </location>
</feature>
<keyword evidence="4" id="KW-1185">Reference proteome</keyword>